<dbReference type="EMBL" id="VSSQ01007300">
    <property type="protein sequence ID" value="MPM35490.1"/>
    <property type="molecule type" value="Genomic_DNA"/>
</dbReference>
<sequence>MIGHDFALGRLNAPDENAILVGAQAYVVPHADGGDDDAQVNGALSADHNNPIQQVAAQVHIHQGDDAISKLQLQLLHLQENQHVFRLALRLRQLLGGVVRGRRRLLHLLYL</sequence>
<proteinExistence type="predicted"/>
<comment type="caution">
    <text evidence="1">The sequence shown here is derived from an EMBL/GenBank/DDBJ whole genome shotgun (WGS) entry which is preliminary data.</text>
</comment>
<gene>
    <name evidence="1" type="ORF">SDC9_82083</name>
</gene>
<dbReference type="AlphaFoldDB" id="A0A644Z3M9"/>
<reference evidence="1" key="1">
    <citation type="submission" date="2019-08" db="EMBL/GenBank/DDBJ databases">
        <authorList>
            <person name="Kucharzyk K."/>
            <person name="Murdoch R.W."/>
            <person name="Higgins S."/>
            <person name="Loffler F."/>
        </authorList>
    </citation>
    <scope>NUCLEOTIDE SEQUENCE</scope>
</reference>
<protein>
    <submittedName>
        <fullName evidence="1">Uncharacterized protein</fullName>
    </submittedName>
</protein>
<name>A0A644Z3M9_9ZZZZ</name>
<organism evidence="1">
    <name type="scientific">bioreactor metagenome</name>
    <dbReference type="NCBI Taxonomy" id="1076179"/>
    <lineage>
        <taxon>unclassified sequences</taxon>
        <taxon>metagenomes</taxon>
        <taxon>ecological metagenomes</taxon>
    </lineage>
</organism>
<dbReference type="AntiFam" id="ANF00148">
    <property type="entry name" value="Shadow ORF (opposite flhA)"/>
</dbReference>
<accession>A0A644Z3M9</accession>
<evidence type="ECO:0000313" key="1">
    <source>
        <dbReference type="EMBL" id="MPM35490.1"/>
    </source>
</evidence>